<keyword evidence="2" id="KW-0408">Iron</keyword>
<organism evidence="3 4">
    <name type="scientific">Candidatus Doudnabacteria bacterium RIFCSPHIGHO2_02_FULL_46_11</name>
    <dbReference type="NCBI Taxonomy" id="1817832"/>
    <lineage>
        <taxon>Bacteria</taxon>
        <taxon>Candidatus Doudnaibacteriota</taxon>
    </lineage>
</organism>
<dbReference type="Gene3D" id="3.90.45.10">
    <property type="entry name" value="Peptide deformylase"/>
    <property type="match status" value="1"/>
</dbReference>
<dbReference type="PANTHER" id="PTHR10458:SF22">
    <property type="entry name" value="PEPTIDE DEFORMYLASE"/>
    <property type="match status" value="1"/>
</dbReference>
<dbReference type="GO" id="GO:0006412">
    <property type="term" value="P:translation"/>
    <property type="evidence" value="ECO:0007669"/>
    <property type="project" value="UniProtKB-UniRule"/>
</dbReference>
<dbReference type="GO" id="GO:0042586">
    <property type="term" value="F:peptide deformylase activity"/>
    <property type="evidence" value="ECO:0007669"/>
    <property type="project" value="UniProtKB-UniRule"/>
</dbReference>
<comment type="function">
    <text evidence="2">Removes the formyl group from the N-terminal Met of newly synthesized proteins. Requires at least a dipeptide for an efficient rate of reaction. N-terminal L-methionine is a prerequisite for activity but the enzyme has broad specificity at other positions.</text>
</comment>
<dbReference type="PRINTS" id="PR01576">
    <property type="entry name" value="PDEFORMYLASE"/>
</dbReference>
<comment type="caution">
    <text evidence="3">The sequence shown here is derived from an EMBL/GenBank/DDBJ whole genome shotgun (WGS) entry which is preliminary data.</text>
</comment>
<dbReference type="EMBL" id="MFES01000001">
    <property type="protein sequence ID" value="OGE86619.1"/>
    <property type="molecule type" value="Genomic_DNA"/>
</dbReference>
<dbReference type="NCBIfam" id="TIGR00079">
    <property type="entry name" value="pept_deformyl"/>
    <property type="match status" value="1"/>
</dbReference>
<keyword evidence="2" id="KW-0648">Protein biosynthesis</keyword>
<gene>
    <name evidence="2" type="primary">def</name>
    <name evidence="3" type="ORF">A3J48_01610</name>
</gene>
<keyword evidence="2" id="KW-0479">Metal-binding</keyword>
<evidence type="ECO:0000313" key="4">
    <source>
        <dbReference type="Proteomes" id="UP000176786"/>
    </source>
</evidence>
<dbReference type="GO" id="GO:0046872">
    <property type="term" value="F:metal ion binding"/>
    <property type="evidence" value="ECO:0007669"/>
    <property type="project" value="UniProtKB-KW"/>
</dbReference>
<keyword evidence="2" id="KW-0378">Hydrolase</keyword>
<feature type="binding site" evidence="2">
    <location>
        <position position="143"/>
    </location>
    <ligand>
        <name>Fe cation</name>
        <dbReference type="ChEBI" id="CHEBI:24875"/>
    </ligand>
</feature>
<feature type="binding site" evidence="2">
    <location>
        <position position="97"/>
    </location>
    <ligand>
        <name>Fe cation</name>
        <dbReference type="ChEBI" id="CHEBI:24875"/>
    </ligand>
</feature>
<dbReference type="NCBIfam" id="NF001159">
    <property type="entry name" value="PRK00150.1-3"/>
    <property type="match status" value="1"/>
</dbReference>
<accession>A0A1F5P9I4</accession>
<name>A0A1F5P9I4_9BACT</name>
<protein>
    <recommendedName>
        <fullName evidence="2">Peptide deformylase</fullName>
        <shortName evidence="2">PDF</shortName>
        <ecNumber evidence="2">3.5.1.88</ecNumber>
    </recommendedName>
    <alternativeName>
        <fullName evidence="2">Polypeptide deformylase</fullName>
    </alternativeName>
</protein>
<dbReference type="SUPFAM" id="SSF56420">
    <property type="entry name" value="Peptide deformylase"/>
    <property type="match status" value="1"/>
</dbReference>
<dbReference type="PIRSF" id="PIRSF004749">
    <property type="entry name" value="Pep_def"/>
    <property type="match status" value="1"/>
</dbReference>
<evidence type="ECO:0000256" key="2">
    <source>
        <dbReference type="HAMAP-Rule" id="MF_00163"/>
    </source>
</evidence>
<sequence>MSNNKHQLKLVTLPAENLREPSEKVKFPLSRDFQRLLAEMLRICRKSKGVGIAAPQVGVNLQVVIINLEHLKVPPFPLINPKIQKYSAKKLLLEEGCLSVPGKFAKVERAEKVDVVAYDPKGKKLEFKADGFLAHVIQHEVDHINGMLFVDRLSKAERDELTKEFYG</sequence>
<comment type="similarity">
    <text evidence="1 2">Belongs to the polypeptide deformylase family.</text>
</comment>
<evidence type="ECO:0000313" key="3">
    <source>
        <dbReference type="EMBL" id="OGE86619.1"/>
    </source>
</evidence>
<reference evidence="3 4" key="1">
    <citation type="journal article" date="2016" name="Nat. Commun.">
        <title>Thousands of microbial genomes shed light on interconnected biogeochemical processes in an aquifer system.</title>
        <authorList>
            <person name="Anantharaman K."/>
            <person name="Brown C.T."/>
            <person name="Hug L.A."/>
            <person name="Sharon I."/>
            <person name="Castelle C.J."/>
            <person name="Probst A.J."/>
            <person name="Thomas B.C."/>
            <person name="Singh A."/>
            <person name="Wilkins M.J."/>
            <person name="Karaoz U."/>
            <person name="Brodie E.L."/>
            <person name="Williams K.H."/>
            <person name="Hubbard S.S."/>
            <person name="Banfield J.F."/>
        </authorList>
    </citation>
    <scope>NUCLEOTIDE SEQUENCE [LARGE SCALE GENOMIC DNA]</scope>
</reference>
<proteinExistence type="inferred from homology"/>
<dbReference type="Pfam" id="PF01327">
    <property type="entry name" value="Pep_deformylase"/>
    <property type="match status" value="1"/>
</dbReference>
<feature type="binding site" evidence="2">
    <location>
        <position position="139"/>
    </location>
    <ligand>
        <name>Fe cation</name>
        <dbReference type="ChEBI" id="CHEBI:24875"/>
    </ligand>
</feature>
<comment type="catalytic activity">
    <reaction evidence="2">
        <text>N-terminal N-formyl-L-methionyl-[peptide] + H2O = N-terminal L-methionyl-[peptide] + formate</text>
        <dbReference type="Rhea" id="RHEA:24420"/>
        <dbReference type="Rhea" id="RHEA-COMP:10639"/>
        <dbReference type="Rhea" id="RHEA-COMP:10640"/>
        <dbReference type="ChEBI" id="CHEBI:15377"/>
        <dbReference type="ChEBI" id="CHEBI:15740"/>
        <dbReference type="ChEBI" id="CHEBI:49298"/>
        <dbReference type="ChEBI" id="CHEBI:64731"/>
        <dbReference type="EC" id="3.5.1.88"/>
    </reaction>
</comment>
<dbReference type="InterPro" id="IPR023635">
    <property type="entry name" value="Peptide_deformylase"/>
</dbReference>
<evidence type="ECO:0000256" key="1">
    <source>
        <dbReference type="ARBA" id="ARBA00010759"/>
    </source>
</evidence>
<feature type="active site" evidence="2">
    <location>
        <position position="140"/>
    </location>
</feature>
<dbReference type="HAMAP" id="MF_00163">
    <property type="entry name" value="Pep_deformylase"/>
    <property type="match status" value="1"/>
</dbReference>
<dbReference type="STRING" id="1817832.A3J48_01610"/>
<dbReference type="InterPro" id="IPR036821">
    <property type="entry name" value="Peptide_deformylase_sf"/>
</dbReference>
<comment type="cofactor">
    <cofactor evidence="2">
        <name>Fe(2+)</name>
        <dbReference type="ChEBI" id="CHEBI:29033"/>
    </cofactor>
    <text evidence="2">Binds 1 Fe(2+) ion.</text>
</comment>
<dbReference type="Proteomes" id="UP000176786">
    <property type="component" value="Unassembled WGS sequence"/>
</dbReference>
<dbReference type="CDD" id="cd00487">
    <property type="entry name" value="Pep_deformylase"/>
    <property type="match status" value="1"/>
</dbReference>
<dbReference type="EC" id="3.5.1.88" evidence="2"/>
<dbReference type="PANTHER" id="PTHR10458">
    <property type="entry name" value="PEPTIDE DEFORMYLASE"/>
    <property type="match status" value="1"/>
</dbReference>
<dbReference type="AlphaFoldDB" id="A0A1F5P9I4"/>